<dbReference type="EMBL" id="BMOS01000011">
    <property type="protein sequence ID" value="GGN58001.1"/>
    <property type="molecule type" value="Genomic_DNA"/>
</dbReference>
<dbReference type="GO" id="GO:0005829">
    <property type="term" value="C:cytosol"/>
    <property type="evidence" value="ECO:0007669"/>
    <property type="project" value="TreeGrafter"/>
</dbReference>
<protein>
    <recommendedName>
        <fullName evidence="3">LysR family transcriptional regulator</fullName>
    </recommendedName>
</protein>
<reference evidence="1" key="1">
    <citation type="journal article" date="2014" name="Int. J. Syst. Evol. Microbiol.">
        <title>Complete genome sequence of Corynebacterium casei LMG S-19264T (=DSM 44701T), isolated from a smear-ripened cheese.</title>
        <authorList>
            <consortium name="US DOE Joint Genome Institute (JGI-PGF)"/>
            <person name="Walter F."/>
            <person name="Albersmeier A."/>
            <person name="Kalinowski J."/>
            <person name="Ruckert C."/>
        </authorList>
    </citation>
    <scope>NUCLEOTIDE SEQUENCE</scope>
    <source>
        <strain evidence="1">JCM 17251</strain>
    </source>
</reference>
<dbReference type="AlphaFoldDB" id="A0A917XYP1"/>
<comment type="caution">
    <text evidence="1">The sequence shown here is derived from an EMBL/GenBank/DDBJ whole genome shotgun (WGS) entry which is preliminary data.</text>
</comment>
<reference evidence="1" key="2">
    <citation type="submission" date="2020-09" db="EMBL/GenBank/DDBJ databases">
        <authorList>
            <person name="Sun Q."/>
            <person name="Ohkuma M."/>
        </authorList>
    </citation>
    <scope>NUCLEOTIDE SEQUENCE</scope>
    <source>
        <strain evidence="1">JCM 17251</strain>
    </source>
</reference>
<dbReference type="RefSeq" id="WP_188857001.1">
    <property type="nucleotide sequence ID" value="NZ_BMOS01000011.1"/>
</dbReference>
<dbReference type="GO" id="GO:0006355">
    <property type="term" value="P:regulation of DNA-templated transcription"/>
    <property type="evidence" value="ECO:0007669"/>
    <property type="project" value="TreeGrafter"/>
</dbReference>
<dbReference type="InterPro" id="IPR050950">
    <property type="entry name" value="HTH-type_LysR_regulators"/>
</dbReference>
<proteinExistence type="predicted"/>
<dbReference type="SUPFAM" id="SSF46785">
    <property type="entry name" value="Winged helix' DNA-binding domain"/>
    <property type="match status" value="1"/>
</dbReference>
<dbReference type="Proteomes" id="UP000624041">
    <property type="component" value="Unassembled WGS sequence"/>
</dbReference>
<dbReference type="InterPro" id="IPR036390">
    <property type="entry name" value="WH_DNA-bd_sf"/>
</dbReference>
<dbReference type="Gene3D" id="3.40.190.10">
    <property type="entry name" value="Periplasmic binding protein-like II"/>
    <property type="match status" value="1"/>
</dbReference>
<evidence type="ECO:0008006" key="3">
    <source>
        <dbReference type="Google" id="ProtNLM"/>
    </source>
</evidence>
<dbReference type="PANTHER" id="PTHR30419">
    <property type="entry name" value="HTH-TYPE TRANSCRIPTIONAL REGULATOR YBHD"/>
    <property type="match status" value="1"/>
</dbReference>
<accession>A0A917XYP1</accession>
<dbReference type="Gene3D" id="1.10.10.10">
    <property type="entry name" value="Winged helix-like DNA-binding domain superfamily/Winged helix DNA-binding domain"/>
    <property type="match status" value="1"/>
</dbReference>
<gene>
    <name evidence="1" type="ORF">GCM10007971_19560</name>
</gene>
<keyword evidence="2" id="KW-1185">Reference proteome</keyword>
<dbReference type="PANTHER" id="PTHR30419:SF28">
    <property type="entry name" value="HTH-TYPE TRANSCRIPTIONAL REGULATOR BSDA"/>
    <property type="match status" value="1"/>
</dbReference>
<dbReference type="InterPro" id="IPR036388">
    <property type="entry name" value="WH-like_DNA-bd_sf"/>
</dbReference>
<evidence type="ECO:0000313" key="1">
    <source>
        <dbReference type="EMBL" id="GGN58001.1"/>
    </source>
</evidence>
<organism evidence="1 2">
    <name type="scientific">Oceanobacillus indicireducens</name>
    <dbReference type="NCBI Taxonomy" id="1004261"/>
    <lineage>
        <taxon>Bacteria</taxon>
        <taxon>Bacillati</taxon>
        <taxon>Bacillota</taxon>
        <taxon>Bacilli</taxon>
        <taxon>Bacillales</taxon>
        <taxon>Bacillaceae</taxon>
        <taxon>Oceanobacillus</taxon>
    </lineage>
</organism>
<evidence type="ECO:0000313" key="2">
    <source>
        <dbReference type="Proteomes" id="UP000624041"/>
    </source>
</evidence>
<name>A0A917XYP1_9BACI</name>
<sequence length="144" mass="16452">MESDELGFHLLVRNRSGISLTREGEKIYEYTRKIININNILFEEAAALVGMETGCIKVGTFSSVTTNWMPTIFKAFKRSYPGIFVEDDFDGLEDRVITGELHHIIPLEFEKEAYRIIDIAHTDQASPATKSFISKVIELYQDDE</sequence>